<evidence type="ECO:0000313" key="2">
    <source>
        <dbReference type="Proteomes" id="UP000467841"/>
    </source>
</evidence>
<reference evidence="1" key="1">
    <citation type="submission" date="2020-01" db="EMBL/GenBank/DDBJ databases">
        <authorList>
            <person name="Mishra B."/>
        </authorList>
    </citation>
    <scope>NUCLEOTIDE SEQUENCE [LARGE SCALE GENOMIC DNA]</scope>
</reference>
<name>A0A6D2KVY9_9BRAS</name>
<proteinExistence type="predicted"/>
<accession>A0A6D2KVY9</accession>
<organism evidence="1 2">
    <name type="scientific">Microthlaspi erraticum</name>
    <dbReference type="NCBI Taxonomy" id="1685480"/>
    <lineage>
        <taxon>Eukaryota</taxon>
        <taxon>Viridiplantae</taxon>
        <taxon>Streptophyta</taxon>
        <taxon>Embryophyta</taxon>
        <taxon>Tracheophyta</taxon>
        <taxon>Spermatophyta</taxon>
        <taxon>Magnoliopsida</taxon>
        <taxon>eudicotyledons</taxon>
        <taxon>Gunneridae</taxon>
        <taxon>Pentapetalae</taxon>
        <taxon>rosids</taxon>
        <taxon>malvids</taxon>
        <taxon>Brassicales</taxon>
        <taxon>Brassicaceae</taxon>
        <taxon>Coluteocarpeae</taxon>
        <taxon>Microthlaspi</taxon>
    </lineage>
</organism>
<dbReference type="AlphaFoldDB" id="A0A6D2KVY9"/>
<gene>
    <name evidence="1" type="ORF">MERR_LOCUS44704</name>
</gene>
<dbReference type="Proteomes" id="UP000467841">
    <property type="component" value="Unassembled WGS sequence"/>
</dbReference>
<dbReference type="EMBL" id="CACVBM020001695">
    <property type="protein sequence ID" value="CAA7057468.1"/>
    <property type="molecule type" value="Genomic_DNA"/>
</dbReference>
<evidence type="ECO:0000313" key="1">
    <source>
        <dbReference type="EMBL" id="CAA7057468.1"/>
    </source>
</evidence>
<protein>
    <submittedName>
        <fullName evidence="1">Uncharacterized protein</fullName>
    </submittedName>
</protein>
<comment type="caution">
    <text evidence="1">The sequence shown here is derived from an EMBL/GenBank/DDBJ whole genome shotgun (WGS) entry which is preliminary data.</text>
</comment>
<sequence>MHCTHMPRWWGRNSLVRSFFSNLGIRTSDFGIWDATTLVGLQNLKEYFCRFGRDDFVDLFRVMSLRDQKHAKFYLDFLRLRPPDLGPFGLTQNLKAFPSVRTRRLCAGLLLMDDQSVYFDFCFSRARHFGETGFLGIVL</sequence>
<keyword evidence="2" id="KW-1185">Reference proteome</keyword>